<dbReference type="AlphaFoldDB" id="A0AAU7VWK4"/>
<evidence type="ECO:0000313" key="1">
    <source>
        <dbReference type="EMBL" id="XBX78159.1"/>
    </source>
</evidence>
<dbReference type="NCBIfam" id="TIGR04088">
    <property type="entry name" value="cognate_SipW"/>
    <property type="match status" value="1"/>
</dbReference>
<dbReference type="EMBL" id="CP158357">
    <property type="protein sequence ID" value="XBX78159.1"/>
    <property type="molecule type" value="Genomic_DNA"/>
</dbReference>
<protein>
    <submittedName>
        <fullName evidence="1">SipW-dependent-type signal peptide-containing protein</fullName>
    </submittedName>
</protein>
<dbReference type="InterPro" id="IPR023833">
    <property type="entry name" value="Signal_pept_SipW-depend-type"/>
</dbReference>
<proteinExistence type="predicted"/>
<accession>A0AAU7VWK4</accession>
<organism evidence="1">
    <name type="scientific">Microbacterium sp. A8/3-1</name>
    <dbReference type="NCBI Taxonomy" id="3160749"/>
    <lineage>
        <taxon>Bacteria</taxon>
        <taxon>Bacillati</taxon>
        <taxon>Actinomycetota</taxon>
        <taxon>Actinomycetes</taxon>
        <taxon>Micrococcales</taxon>
        <taxon>Microbacteriaceae</taxon>
        <taxon>Microbacterium</taxon>
    </lineage>
</organism>
<reference evidence="1" key="1">
    <citation type="submission" date="2024-06" db="EMBL/GenBank/DDBJ databases">
        <title>Draft genome sequence of Microbacterium sp. strain A8/3-1, isolated from Oxytropis tragacanthoides Fisch. ex DC. Root nodules in the Altai region of Russia.</title>
        <authorList>
            <person name="Sazanova A."/>
            <person name="Guro P."/>
            <person name="Kuznetsova I."/>
            <person name="Belimov A."/>
            <person name="Safronova V."/>
        </authorList>
    </citation>
    <scope>NUCLEOTIDE SEQUENCE</scope>
    <source>
        <strain evidence="1">A8/3-1</strain>
    </source>
</reference>
<dbReference type="RefSeq" id="WP_350351486.1">
    <property type="nucleotide sequence ID" value="NZ_CP158357.1"/>
</dbReference>
<sequence>MVKKQNQRKVLAVLAGGLVLGVGVAVTLAAWNDSEFATGTFTAGAFDLEGSTTSATGGYASHNTGATPPDAAATLVFQLPAVASNMAPGQTVYAPFWVRLAANTTTDADLDAAGVTASPDASSNAENLSYTVYSIDAAATCDAAGIAGADVVASGATLSAFTAGTTETLANGTPVTAAGTAVQLCFEVTAGTGLTQGEAATATWQFTATSTS</sequence>
<name>A0AAU7VWK4_9MICO</name>
<gene>
    <name evidence="1" type="ORF">ABS642_19930</name>
</gene>